<accession>A0ABN9AJ61</accession>
<protein>
    <submittedName>
        <fullName evidence="2">Uncharacterized protein</fullName>
    </submittedName>
</protein>
<sequence>MQKVKSDGRRRFCHVISSPCSDAPFTPFLCHPEGCGARLLCVPSFKGTMTVAEAHGDPDTLHSIPDKPPLTIPPGLKQRFQPFGSLPPRAAGGGDSLLSGGTGERRERRNANGKKNRKL</sequence>
<feature type="non-terminal residue" evidence="2">
    <location>
        <position position="119"/>
    </location>
</feature>
<keyword evidence="3" id="KW-1185">Reference proteome</keyword>
<reference evidence="2" key="1">
    <citation type="submission" date="2023-05" db="EMBL/GenBank/DDBJ databases">
        <authorList>
            <person name="Stuckert A."/>
        </authorList>
    </citation>
    <scope>NUCLEOTIDE SEQUENCE</scope>
</reference>
<dbReference type="InterPro" id="IPR013240">
    <property type="entry name" value="DNA-dir_RNA_pol1_su_RPA34"/>
</dbReference>
<dbReference type="Pfam" id="PF08208">
    <property type="entry name" value="RNA_polI_A34"/>
    <property type="match status" value="1"/>
</dbReference>
<name>A0ABN9AJ61_9NEOB</name>
<gene>
    <name evidence="2" type="ORF">SPARVUS_LOCUS489753</name>
</gene>
<organism evidence="2 3">
    <name type="scientific">Staurois parvus</name>
    <dbReference type="NCBI Taxonomy" id="386267"/>
    <lineage>
        <taxon>Eukaryota</taxon>
        <taxon>Metazoa</taxon>
        <taxon>Chordata</taxon>
        <taxon>Craniata</taxon>
        <taxon>Vertebrata</taxon>
        <taxon>Euteleostomi</taxon>
        <taxon>Amphibia</taxon>
        <taxon>Batrachia</taxon>
        <taxon>Anura</taxon>
        <taxon>Neobatrachia</taxon>
        <taxon>Ranoidea</taxon>
        <taxon>Ranidae</taxon>
        <taxon>Staurois</taxon>
    </lineage>
</organism>
<dbReference type="Proteomes" id="UP001162483">
    <property type="component" value="Unassembled WGS sequence"/>
</dbReference>
<evidence type="ECO:0000313" key="3">
    <source>
        <dbReference type="Proteomes" id="UP001162483"/>
    </source>
</evidence>
<feature type="region of interest" description="Disordered" evidence="1">
    <location>
        <begin position="54"/>
        <end position="119"/>
    </location>
</feature>
<proteinExistence type="predicted"/>
<evidence type="ECO:0000313" key="2">
    <source>
        <dbReference type="EMBL" id="CAI9533798.1"/>
    </source>
</evidence>
<comment type="caution">
    <text evidence="2">The sequence shown here is derived from an EMBL/GenBank/DDBJ whole genome shotgun (WGS) entry which is preliminary data.</text>
</comment>
<evidence type="ECO:0000256" key="1">
    <source>
        <dbReference type="SAM" id="MobiDB-lite"/>
    </source>
</evidence>
<dbReference type="EMBL" id="CATNWA010000155">
    <property type="protein sequence ID" value="CAI9533798.1"/>
    <property type="molecule type" value="Genomic_DNA"/>
</dbReference>